<feature type="region of interest" description="Disordered" evidence="1">
    <location>
        <begin position="368"/>
        <end position="390"/>
    </location>
</feature>
<dbReference type="EMBL" id="JRES01001125">
    <property type="protein sequence ID" value="KNC25275.1"/>
    <property type="molecule type" value="Genomic_DNA"/>
</dbReference>
<keyword evidence="2" id="KW-0732">Signal</keyword>
<feature type="compositionally biased region" description="Low complexity" evidence="1">
    <location>
        <begin position="333"/>
        <end position="347"/>
    </location>
</feature>
<accession>A0A0L0BZ35</accession>
<sequence length="630" mass="69890">MGTIKHVFKIILVIQLLTCALAFYGHPDAETIDFGSPTQPSRDQMIIEAAIKRGMDGEAVAELLRTKQPVTRTSITPNGLTKKTTYKLEPDGSISSKSLITQRKSYVYNSENVPDTIPIDELKNSPTGTITRTFTDSDGSKVTQTIGLSKPKASTVLDTDDLTGDWFSKPFPSWPEETPAAPRPPTRTSHRTITRTYTGPNGEKRTVTSWSSDPEITQPETHFTPVQHTPSNFNTRTSTRTYYTPNGEKRVIHTTSNSPQPSDFNHKPKYPSIGDINWPTIDDSTFAHPWDTADPDDSDDGWEVVGEPEVDTTTKKQFESWTPKTWEWPQFPTHATTTTSTPTTTTTAKPRVHKPLPSLDDFLKSQYGPPSNRAPASTTTTAKVPTTPSLTTTQQPKVINIDDLPVVEVLHNGKPANESVLKSLPPHLTPRPLTDHVLKIENKHPIEEDIEVYTPKVETNIRTFSKTHIGPEKPSIQDLDPQMQEVLRRAGISPEDITNIDGDTITKTRTEPDGRIITTTYKVNTVPTPAASQEPQYKPQTPQVATHIYNSYNPRAVPSISPLAPLHPQLSPISEFLALLGLTKFDITSRNGHYTKTFIDDNGEVLTATFVLSSPKSAKKEEQPTPKPYK</sequence>
<name>A0A0L0BZ35_LUCCU</name>
<dbReference type="OrthoDB" id="7883899at2759"/>
<feature type="chain" id="PRO_5005535381" evidence="2">
    <location>
        <begin position="23"/>
        <end position="630"/>
    </location>
</feature>
<dbReference type="STRING" id="7375.A0A0L0BZ35"/>
<evidence type="ECO:0000256" key="1">
    <source>
        <dbReference type="SAM" id="MobiDB-lite"/>
    </source>
</evidence>
<proteinExistence type="predicted"/>
<organism evidence="3 4">
    <name type="scientific">Lucilia cuprina</name>
    <name type="common">Green bottle fly</name>
    <name type="synonym">Australian sheep blowfly</name>
    <dbReference type="NCBI Taxonomy" id="7375"/>
    <lineage>
        <taxon>Eukaryota</taxon>
        <taxon>Metazoa</taxon>
        <taxon>Ecdysozoa</taxon>
        <taxon>Arthropoda</taxon>
        <taxon>Hexapoda</taxon>
        <taxon>Insecta</taxon>
        <taxon>Pterygota</taxon>
        <taxon>Neoptera</taxon>
        <taxon>Endopterygota</taxon>
        <taxon>Diptera</taxon>
        <taxon>Brachycera</taxon>
        <taxon>Muscomorpha</taxon>
        <taxon>Oestroidea</taxon>
        <taxon>Calliphoridae</taxon>
        <taxon>Luciliinae</taxon>
        <taxon>Lucilia</taxon>
    </lineage>
</organism>
<evidence type="ECO:0000313" key="3">
    <source>
        <dbReference type="EMBL" id="KNC25275.1"/>
    </source>
</evidence>
<feature type="signal peptide" evidence="2">
    <location>
        <begin position="1"/>
        <end position="22"/>
    </location>
</feature>
<feature type="compositionally biased region" description="Polar residues" evidence="1">
    <location>
        <begin position="207"/>
        <end position="239"/>
    </location>
</feature>
<keyword evidence="4" id="KW-1185">Reference proteome</keyword>
<feature type="region of interest" description="Disordered" evidence="1">
    <location>
        <begin position="328"/>
        <end position="356"/>
    </location>
</feature>
<dbReference type="AlphaFoldDB" id="A0A0L0BZ35"/>
<dbReference type="Proteomes" id="UP000037069">
    <property type="component" value="Unassembled WGS sequence"/>
</dbReference>
<feature type="region of interest" description="Disordered" evidence="1">
    <location>
        <begin position="170"/>
        <end position="239"/>
    </location>
</feature>
<comment type="caution">
    <text evidence="3">The sequence shown here is derived from an EMBL/GenBank/DDBJ whole genome shotgun (WGS) entry which is preliminary data.</text>
</comment>
<evidence type="ECO:0000256" key="2">
    <source>
        <dbReference type="SAM" id="SignalP"/>
    </source>
</evidence>
<reference evidence="3 4" key="1">
    <citation type="journal article" date="2015" name="Nat. Commun.">
        <title>Lucilia cuprina genome unlocks parasitic fly biology to underpin future interventions.</title>
        <authorList>
            <person name="Anstead C.A."/>
            <person name="Korhonen P.K."/>
            <person name="Young N.D."/>
            <person name="Hall R.S."/>
            <person name="Jex A.R."/>
            <person name="Murali S.C."/>
            <person name="Hughes D.S."/>
            <person name="Lee S.F."/>
            <person name="Perry T."/>
            <person name="Stroehlein A.J."/>
            <person name="Ansell B.R."/>
            <person name="Breugelmans B."/>
            <person name="Hofmann A."/>
            <person name="Qu J."/>
            <person name="Dugan S."/>
            <person name="Lee S.L."/>
            <person name="Chao H."/>
            <person name="Dinh H."/>
            <person name="Han Y."/>
            <person name="Doddapaneni H.V."/>
            <person name="Worley K.C."/>
            <person name="Muzny D.M."/>
            <person name="Ioannidis P."/>
            <person name="Waterhouse R.M."/>
            <person name="Zdobnov E.M."/>
            <person name="James P.J."/>
            <person name="Bagnall N.H."/>
            <person name="Kotze A.C."/>
            <person name="Gibbs R.A."/>
            <person name="Richards S."/>
            <person name="Batterham P."/>
            <person name="Gasser R.B."/>
        </authorList>
    </citation>
    <scope>NUCLEOTIDE SEQUENCE [LARGE SCALE GENOMIC DNA]</scope>
    <source>
        <strain evidence="3 4">LS</strain>
        <tissue evidence="3">Full body</tissue>
    </source>
</reference>
<gene>
    <name evidence="3" type="ORF">FF38_02573</name>
</gene>
<evidence type="ECO:0000313" key="4">
    <source>
        <dbReference type="Proteomes" id="UP000037069"/>
    </source>
</evidence>
<protein>
    <submittedName>
        <fullName evidence="3">Uncharacterized protein</fullName>
    </submittedName>
</protein>
<feature type="compositionally biased region" description="Low complexity" evidence="1">
    <location>
        <begin position="375"/>
        <end position="390"/>
    </location>
</feature>